<evidence type="ECO:0000256" key="1">
    <source>
        <dbReference type="ARBA" id="ARBA00008509"/>
    </source>
</evidence>
<dbReference type="InterPro" id="IPR011990">
    <property type="entry name" value="TPR-like_helical_dom_sf"/>
</dbReference>
<dbReference type="InterPro" id="IPR019734">
    <property type="entry name" value="TPR_rpt"/>
</dbReference>
<gene>
    <name evidence="4" type="ORF">NEMVEDRAFT_v1g107214</name>
</gene>
<proteinExistence type="inferred from homology"/>
<dbReference type="SUPFAM" id="SSF49764">
    <property type="entry name" value="HSP20-like chaperones"/>
    <property type="match status" value="1"/>
</dbReference>
<dbReference type="Pfam" id="PF04969">
    <property type="entry name" value="CS"/>
    <property type="match status" value="1"/>
</dbReference>
<dbReference type="STRING" id="45351.A7S726"/>
<dbReference type="GO" id="GO:0051087">
    <property type="term" value="F:protein-folding chaperone binding"/>
    <property type="evidence" value="ECO:0007669"/>
    <property type="project" value="InterPro"/>
</dbReference>
<dbReference type="Gene3D" id="1.25.40.10">
    <property type="entry name" value="Tetratricopeptide repeat domain"/>
    <property type="match status" value="1"/>
</dbReference>
<dbReference type="SUPFAM" id="SSF48452">
    <property type="entry name" value="TPR-like"/>
    <property type="match status" value="1"/>
</dbReference>
<dbReference type="EMBL" id="DS469591">
    <property type="protein sequence ID" value="EDO40460.1"/>
    <property type="molecule type" value="Genomic_DNA"/>
</dbReference>
<dbReference type="OMA" id="WIKKCEE"/>
<dbReference type="PROSITE" id="PS51203">
    <property type="entry name" value="CS"/>
    <property type="match status" value="1"/>
</dbReference>
<dbReference type="PROSITE" id="PS51048">
    <property type="entry name" value="SGS"/>
    <property type="match status" value="1"/>
</dbReference>
<reference evidence="4 5" key="1">
    <citation type="journal article" date="2007" name="Science">
        <title>Sea anemone genome reveals ancestral eumetazoan gene repertoire and genomic organization.</title>
        <authorList>
            <person name="Putnam N.H."/>
            <person name="Srivastava M."/>
            <person name="Hellsten U."/>
            <person name="Dirks B."/>
            <person name="Chapman J."/>
            <person name="Salamov A."/>
            <person name="Terry A."/>
            <person name="Shapiro H."/>
            <person name="Lindquist E."/>
            <person name="Kapitonov V.V."/>
            <person name="Jurka J."/>
            <person name="Genikhovich G."/>
            <person name="Grigoriev I.V."/>
            <person name="Lucas S.M."/>
            <person name="Steele R.E."/>
            <person name="Finnerty J.R."/>
            <person name="Technau U."/>
            <person name="Martindale M.Q."/>
            <person name="Rokhsar D.S."/>
        </authorList>
    </citation>
    <scope>NUCLEOTIDE SEQUENCE [LARGE SCALE GENOMIC DNA]</scope>
    <source>
        <strain evidence="5">CH2 X CH6</strain>
    </source>
</reference>
<dbReference type="Proteomes" id="UP000001593">
    <property type="component" value="Unassembled WGS sequence"/>
</dbReference>
<organism evidence="4 5">
    <name type="scientific">Nematostella vectensis</name>
    <name type="common">Starlet sea anemone</name>
    <dbReference type="NCBI Taxonomy" id="45351"/>
    <lineage>
        <taxon>Eukaryota</taxon>
        <taxon>Metazoa</taxon>
        <taxon>Cnidaria</taxon>
        <taxon>Anthozoa</taxon>
        <taxon>Hexacorallia</taxon>
        <taxon>Actiniaria</taxon>
        <taxon>Edwardsiidae</taxon>
        <taxon>Nematostella</taxon>
    </lineage>
</organism>
<dbReference type="Gene3D" id="2.60.40.790">
    <property type="match status" value="1"/>
</dbReference>
<feature type="domain" description="CS" evidence="3">
    <location>
        <begin position="107"/>
        <end position="196"/>
    </location>
</feature>
<dbReference type="eggNOG" id="KOG1309">
    <property type="taxonomic scope" value="Eukaryota"/>
</dbReference>
<dbReference type="eggNOG" id="KOG0548">
    <property type="taxonomic scope" value="Eukaryota"/>
</dbReference>
<dbReference type="InterPro" id="IPR044563">
    <property type="entry name" value="Sgt1-like"/>
</dbReference>
<feature type="non-terminal residue" evidence="4">
    <location>
        <position position="310"/>
    </location>
</feature>
<feature type="domain" description="SGS" evidence="2">
    <location>
        <begin position="219"/>
        <end position="310"/>
    </location>
</feature>
<dbReference type="AlphaFoldDB" id="A7S726"/>
<dbReference type="CDD" id="cd06489">
    <property type="entry name" value="p23_CS_hSgt1_like"/>
    <property type="match status" value="1"/>
</dbReference>
<dbReference type="InParanoid" id="A7S726"/>
<dbReference type="HOGENOM" id="CLU_039532_1_0_1"/>
<accession>A7S726</accession>
<comment type="similarity">
    <text evidence="1">Belongs to the SGT1 family.</text>
</comment>
<evidence type="ECO:0008006" key="6">
    <source>
        <dbReference type="Google" id="ProtNLM"/>
    </source>
</evidence>
<evidence type="ECO:0000259" key="3">
    <source>
        <dbReference type="PROSITE" id="PS51203"/>
    </source>
</evidence>
<dbReference type="InterPro" id="IPR007052">
    <property type="entry name" value="CS_dom"/>
</dbReference>
<sequence>AIEQNAFNPEYYIKRAAAQIKLANYKDACTDASVAVDLDPKNYKAHLRKGIAYFHAQDFKAAKESLEKGLECENDNKDLKSWLEKCKSKLPAGTHQQRQSKQCSARVYKHVYDWYQTETHVVVSVMIKNSKQEDVYIEYGDQHLSVTVRLPSGNDYSLELDLAHPVSPSQCKTKILSTKIELKIKKLEAIRWSSLETDHNVTKPAVKFPQQNATADPHQYPSSRHVVKDWDKLAAEVAKEDEAEKQEGEAALNQLFQKIYGEGSDEVKQAMNKSFIESGGTVLSTNWAEVGKEKVEVKPPDGMEWKEWEH</sequence>
<dbReference type="Pfam" id="PF05002">
    <property type="entry name" value="SGS"/>
    <property type="match status" value="1"/>
</dbReference>
<keyword evidence="5" id="KW-1185">Reference proteome</keyword>
<evidence type="ECO:0000313" key="5">
    <source>
        <dbReference type="Proteomes" id="UP000001593"/>
    </source>
</evidence>
<dbReference type="FunFam" id="2.60.40.790:FF:000012">
    <property type="entry name" value="SGT1 homolog, MIS12 kinetochore complex assembly cochaperone"/>
    <property type="match status" value="1"/>
</dbReference>
<evidence type="ECO:0000259" key="2">
    <source>
        <dbReference type="PROSITE" id="PS51048"/>
    </source>
</evidence>
<dbReference type="PANTHER" id="PTHR45862">
    <property type="entry name" value="PROTEIN SGT1 HOMOLOG"/>
    <property type="match status" value="1"/>
</dbReference>
<dbReference type="InterPro" id="IPR008978">
    <property type="entry name" value="HSP20-like_chaperone"/>
</dbReference>
<evidence type="ECO:0000313" key="4">
    <source>
        <dbReference type="EMBL" id="EDO40460.1"/>
    </source>
</evidence>
<protein>
    <recommendedName>
        <fullName evidence="6">Suppressor of G2 allele of SKP1 homolog</fullName>
    </recommendedName>
</protein>
<dbReference type="SMART" id="SM00028">
    <property type="entry name" value="TPR"/>
    <property type="match status" value="2"/>
</dbReference>
<name>A7S726_NEMVE</name>
<dbReference type="InterPro" id="IPR007699">
    <property type="entry name" value="SGS_dom"/>
</dbReference>
<dbReference type="GO" id="GO:0005737">
    <property type="term" value="C:cytoplasm"/>
    <property type="evidence" value="ECO:0007669"/>
    <property type="project" value="UniProtKB-ARBA"/>
</dbReference>
<dbReference type="PhylomeDB" id="A7S726"/>